<dbReference type="Pfam" id="PF00805">
    <property type="entry name" value="Pentapeptide"/>
    <property type="match status" value="3"/>
</dbReference>
<dbReference type="InterPro" id="IPR051082">
    <property type="entry name" value="Pentapeptide-BTB/POZ_domain"/>
</dbReference>
<dbReference type="EMBL" id="MLCO01000039">
    <property type="protein sequence ID" value="ONG56543.1"/>
    <property type="molecule type" value="Genomic_DNA"/>
</dbReference>
<organism evidence="2 3">
    <name type="scientific">Teichococcus deserti</name>
    <dbReference type="NCBI Taxonomy" id="1817963"/>
    <lineage>
        <taxon>Bacteria</taxon>
        <taxon>Pseudomonadati</taxon>
        <taxon>Pseudomonadota</taxon>
        <taxon>Alphaproteobacteria</taxon>
        <taxon>Acetobacterales</taxon>
        <taxon>Roseomonadaceae</taxon>
        <taxon>Roseomonas</taxon>
    </lineage>
</organism>
<evidence type="ECO:0000256" key="1">
    <source>
        <dbReference type="SAM" id="SignalP"/>
    </source>
</evidence>
<protein>
    <recommendedName>
        <fullName evidence="4">Low-complexity protein</fullName>
    </recommendedName>
</protein>
<sequence>MVLLPLLAAAALLTAAPAGAACNDPAAAKVDWRRCLQDGQDFSSADLSGAVLRDASFARGRLVGANLSGAEAPDARFTSADAEGADFSRAVLRGADFTRTRLVGARFHGADLRNARFFRADLSGAELTGALLAGSDLSTATLDGALWVDGQKRCAAGSLGACL</sequence>
<evidence type="ECO:0000313" key="2">
    <source>
        <dbReference type="EMBL" id="ONG56543.1"/>
    </source>
</evidence>
<accession>A0A1V2H5V4</accession>
<dbReference type="AlphaFoldDB" id="A0A1V2H5V4"/>
<dbReference type="InterPro" id="IPR001646">
    <property type="entry name" value="5peptide_repeat"/>
</dbReference>
<gene>
    <name evidence="2" type="ORF">BKE38_05670</name>
</gene>
<reference evidence="2 3" key="1">
    <citation type="submission" date="2016-10" db="EMBL/GenBank/DDBJ databases">
        <title>Draft Genome sequence of Roseomonas sp. strain M3.</title>
        <authorList>
            <person name="Subhash Y."/>
            <person name="Lee S."/>
        </authorList>
    </citation>
    <scope>NUCLEOTIDE SEQUENCE [LARGE SCALE GENOMIC DNA]</scope>
    <source>
        <strain evidence="2 3">M3</strain>
    </source>
</reference>
<feature type="signal peptide" evidence="1">
    <location>
        <begin position="1"/>
        <end position="20"/>
    </location>
</feature>
<evidence type="ECO:0000313" key="3">
    <source>
        <dbReference type="Proteomes" id="UP000188879"/>
    </source>
</evidence>
<keyword evidence="1" id="KW-0732">Signal</keyword>
<proteinExistence type="predicted"/>
<name>A0A1V2H5V4_9PROT</name>
<keyword evidence="3" id="KW-1185">Reference proteome</keyword>
<dbReference type="Proteomes" id="UP000188879">
    <property type="component" value="Unassembled WGS sequence"/>
</dbReference>
<evidence type="ECO:0008006" key="4">
    <source>
        <dbReference type="Google" id="ProtNLM"/>
    </source>
</evidence>
<dbReference type="Gene3D" id="2.160.20.80">
    <property type="entry name" value="E3 ubiquitin-protein ligase SopA"/>
    <property type="match status" value="1"/>
</dbReference>
<dbReference type="SUPFAM" id="SSF141571">
    <property type="entry name" value="Pentapeptide repeat-like"/>
    <property type="match status" value="1"/>
</dbReference>
<comment type="caution">
    <text evidence="2">The sequence shown here is derived from an EMBL/GenBank/DDBJ whole genome shotgun (WGS) entry which is preliminary data.</text>
</comment>
<feature type="chain" id="PRO_5010696587" description="Low-complexity protein" evidence="1">
    <location>
        <begin position="21"/>
        <end position="163"/>
    </location>
</feature>
<dbReference type="PANTHER" id="PTHR14136:SF17">
    <property type="entry name" value="BTB_POZ DOMAIN-CONTAINING PROTEIN KCTD9"/>
    <property type="match status" value="1"/>
</dbReference>
<dbReference type="PANTHER" id="PTHR14136">
    <property type="entry name" value="BTB_POZ DOMAIN-CONTAINING PROTEIN KCTD9"/>
    <property type="match status" value="1"/>
</dbReference>